<name>A0ABP0BRR2_9PEZI</name>
<feature type="chain" id="PRO_5046615865" description="IgE-binding protein" evidence="1">
    <location>
        <begin position="23"/>
        <end position="196"/>
    </location>
</feature>
<accession>A0ABP0BRR2</accession>
<sequence>MRAHGILPGTVAALSLVAGATATRCHPKPSTSSCFNIIAHGEGSAVDGQPLVAQTGYSFPFFGPPGGVWETAVLKLTPEGYIEQVGAANQGGVFGYNTSPYFVFAPLSYYQGASANGYTAAVCTLDPTALTVTCSASGYGSQIYAAKPTDNAVDYDLYWYASTSGTDNTPTSEDDYTVATMSYVEVNCPVEVVVHD</sequence>
<organism evidence="2 3">
    <name type="scientific">Sporothrix bragantina</name>
    <dbReference type="NCBI Taxonomy" id="671064"/>
    <lineage>
        <taxon>Eukaryota</taxon>
        <taxon>Fungi</taxon>
        <taxon>Dikarya</taxon>
        <taxon>Ascomycota</taxon>
        <taxon>Pezizomycotina</taxon>
        <taxon>Sordariomycetes</taxon>
        <taxon>Sordariomycetidae</taxon>
        <taxon>Ophiostomatales</taxon>
        <taxon>Ophiostomataceae</taxon>
        <taxon>Sporothrix</taxon>
    </lineage>
</organism>
<evidence type="ECO:0008006" key="4">
    <source>
        <dbReference type="Google" id="ProtNLM"/>
    </source>
</evidence>
<keyword evidence="3" id="KW-1185">Reference proteome</keyword>
<gene>
    <name evidence="2" type="ORF">SBRCBS47491_004811</name>
</gene>
<comment type="caution">
    <text evidence="2">The sequence shown here is derived from an EMBL/GenBank/DDBJ whole genome shotgun (WGS) entry which is preliminary data.</text>
</comment>
<keyword evidence="1" id="KW-0732">Signal</keyword>
<evidence type="ECO:0000313" key="3">
    <source>
        <dbReference type="Proteomes" id="UP001642406"/>
    </source>
</evidence>
<dbReference type="EMBL" id="CAWUHC010000038">
    <property type="protein sequence ID" value="CAK7222278.1"/>
    <property type="molecule type" value="Genomic_DNA"/>
</dbReference>
<feature type="signal peptide" evidence="1">
    <location>
        <begin position="1"/>
        <end position="22"/>
    </location>
</feature>
<dbReference type="Proteomes" id="UP001642406">
    <property type="component" value="Unassembled WGS sequence"/>
</dbReference>
<protein>
    <recommendedName>
        <fullName evidence="4">IgE-binding protein</fullName>
    </recommendedName>
</protein>
<reference evidence="2 3" key="1">
    <citation type="submission" date="2024-01" db="EMBL/GenBank/DDBJ databases">
        <authorList>
            <person name="Allen C."/>
            <person name="Tagirdzhanova G."/>
        </authorList>
    </citation>
    <scope>NUCLEOTIDE SEQUENCE [LARGE SCALE GENOMIC DNA]</scope>
</reference>
<evidence type="ECO:0000256" key="1">
    <source>
        <dbReference type="SAM" id="SignalP"/>
    </source>
</evidence>
<evidence type="ECO:0000313" key="2">
    <source>
        <dbReference type="EMBL" id="CAK7222278.1"/>
    </source>
</evidence>
<proteinExistence type="predicted"/>